<feature type="compositionally biased region" description="Polar residues" evidence="1">
    <location>
        <begin position="711"/>
        <end position="751"/>
    </location>
</feature>
<evidence type="ECO:0000256" key="1">
    <source>
        <dbReference type="SAM" id="MobiDB-lite"/>
    </source>
</evidence>
<accession>A0A9P9ICS4</accession>
<reference evidence="4" key="1">
    <citation type="journal article" date="2021" name="Nat. Commun.">
        <title>Genetic determinants of endophytism in the Arabidopsis root mycobiome.</title>
        <authorList>
            <person name="Mesny F."/>
            <person name="Miyauchi S."/>
            <person name="Thiergart T."/>
            <person name="Pickel B."/>
            <person name="Atanasova L."/>
            <person name="Karlsson M."/>
            <person name="Huettel B."/>
            <person name="Barry K.W."/>
            <person name="Haridas S."/>
            <person name="Chen C."/>
            <person name="Bauer D."/>
            <person name="Andreopoulos W."/>
            <person name="Pangilinan J."/>
            <person name="LaButti K."/>
            <person name="Riley R."/>
            <person name="Lipzen A."/>
            <person name="Clum A."/>
            <person name="Drula E."/>
            <person name="Henrissat B."/>
            <person name="Kohler A."/>
            <person name="Grigoriev I.V."/>
            <person name="Martin F.M."/>
            <person name="Hacquard S."/>
        </authorList>
    </citation>
    <scope>NUCLEOTIDE SEQUENCE</scope>
    <source>
        <strain evidence="4">MPI-CAGE-CH-0243</strain>
    </source>
</reference>
<dbReference type="GO" id="GO:0005737">
    <property type="term" value="C:cytoplasm"/>
    <property type="evidence" value="ECO:0007669"/>
    <property type="project" value="TreeGrafter"/>
</dbReference>
<dbReference type="Pfam" id="PF02558">
    <property type="entry name" value="ApbA"/>
    <property type="match status" value="1"/>
</dbReference>
<feature type="compositionally biased region" description="Pro residues" evidence="1">
    <location>
        <begin position="308"/>
        <end position="326"/>
    </location>
</feature>
<feature type="region of interest" description="Disordered" evidence="1">
    <location>
        <begin position="302"/>
        <end position="440"/>
    </location>
</feature>
<keyword evidence="5" id="KW-1185">Reference proteome</keyword>
<comment type="caution">
    <text evidence="4">The sequence shown here is derived from an EMBL/GenBank/DDBJ whole genome shotgun (WGS) entry which is preliminary data.</text>
</comment>
<evidence type="ECO:0000313" key="5">
    <source>
        <dbReference type="Proteomes" id="UP000700596"/>
    </source>
</evidence>
<feature type="compositionally biased region" description="Polar residues" evidence="1">
    <location>
        <begin position="628"/>
        <end position="637"/>
    </location>
</feature>
<dbReference type="Proteomes" id="UP000700596">
    <property type="component" value="Unassembled WGS sequence"/>
</dbReference>
<feature type="compositionally biased region" description="Pro residues" evidence="1">
    <location>
        <begin position="334"/>
        <end position="343"/>
    </location>
</feature>
<dbReference type="InterPro" id="IPR008927">
    <property type="entry name" value="6-PGluconate_DH-like_C_sf"/>
</dbReference>
<feature type="compositionally biased region" description="Gly residues" evidence="1">
    <location>
        <begin position="428"/>
        <end position="438"/>
    </location>
</feature>
<sequence length="760" mass="81619">MAPAVPRLRILSVGGNGTSAFLSWRLQATNACDVTLVWKNGFENVAQYGISFKSTLYGNERFKPYSVVRTPEDAAHSSKQPFDYVLLCIKALPDVYDIANIIESVVSPQHTCILINTTHSLGVESYLEQRFPTNVVLSLVSGAEVLQLAASEFEHKGATDIWVGPTNTNDAIPGQIQADMAEALAMTLASGQVDCKVSTNIRQQQYELGVRVLITGVIDELLTLAKAQGCTFPSDFRETTLQQMVQPQEEHSVMYRDFERRAPMEVETFLGSPLKLAKENNVAVPRIETLYALLHHTNVINRTRPAAGPGPSPSPPNGEGPRPYPPRLSSAPLPRGPGGPGGPPMMNGNGPMKGGPRPGSRAPSVNGGPPMMRRGPPPGPMMNGYPPRQNGYPPQGPPGQRRPSLDENSLEEFSHLMLYDNIADDGSAGPGAGPGVGYENGNVSSNNLALRERELMLRQKELQLREQELNMRRGRPRPPPSQMGDFDEDDEDDYFDPMAPRGPGPSIDPDNFDMMSVTSRRNRKAPSASQIRNNPELGFGPQGGGGRSRNPFSRSGNKQNRTSARMMQDVPGLHDSIMNNPLLGYSSNRYGNVDRGEMGAQSRSNSLTTARLDELGGGGGYGAYPSMSRRTSQSPGNPLSPGPRPMGRPSPPNGYAPNGMMPNGVGPNGMGPNGMGTNGRPSPPGMRQPMPRHPPGHGNAVAPQHVEQYAGVSNLNPPKTRPQVRSLTGSASASSAQLDSENSAHSSQSSLGPRPPLGVR</sequence>
<dbReference type="AlphaFoldDB" id="A0A9P9ICS4"/>
<gene>
    <name evidence="4" type="ORF">B0J11DRAFT_583506</name>
</gene>
<dbReference type="InterPro" id="IPR013332">
    <property type="entry name" value="KPR_N"/>
</dbReference>
<dbReference type="EMBL" id="JAGMWT010000014">
    <property type="protein sequence ID" value="KAH7116793.1"/>
    <property type="molecule type" value="Genomic_DNA"/>
</dbReference>
<feature type="compositionally biased region" description="Low complexity" evidence="1">
    <location>
        <begin position="381"/>
        <end position="402"/>
    </location>
</feature>
<dbReference type="Gene3D" id="3.40.50.720">
    <property type="entry name" value="NAD(P)-binding Rossmann-like Domain"/>
    <property type="match status" value="1"/>
</dbReference>
<proteinExistence type="predicted"/>
<feature type="region of interest" description="Disordered" evidence="1">
    <location>
        <begin position="466"/>
        <end position="564"/>
    </location>
</feature>
<evidence type="ECO:0000259" key="2">
    <source>
        <dbReference type="Pfam" id="PF02558"/>
    </source>
</evidence>
<dbReference type="InterPro" id="IPR051402">
    <property type="entry name" value="KPR-Related"/>
</dbReference>
<feature type="compositionally biased region" description="Polar residues" evidence="1">
    <location>
        <begin position="550"/>
        <end position="564"/>
    </location>
</feature>
<organism evidence="4 5">
    <name type="scientific">Dendryphion nanum</name>
    <dbReference type="NCBI Taxonomy" id="256645"/>
    <lineage>
        <taxon>Eukaryota</taxon>
        <taxon>Fungi</taxon>
        <taxon>Dikarya</taxon>
        <taxon>Ascomycota</taxon>
        <taxon>Pezizomycotina</taxon>
        <taxon>Dothideomycetes</taxon>
        <taxon>Pleosporomycetidae</taxon>
        <taxon>Pleosporales</taxon>
        <taxon>Torulaceae</taxon>
        <taxon>Dendryphion</taxon>
    </lineage>
</organism>
<feature type="compositionally biased region" description="Pro residues" evidence="1">
    <location>
        <begin position="638"/>
        <end position="654"/>
    </location>
</feature>
<dbReference type="PANTHER" id="PTHR21708">
    <property type="entry name" value="PROBABLE 2-DEHYDROPANTOATE 2-REDUCTASE"/>
    <property type="match status" value="1"/>
</dbReference>
<dbReference type="FunFam" id="3.40.50.720:FF:000424">
    <property type="entry name" value="Meiotically up-regulated gene 72 protein"/>
    <property type="match status" value="1"/>
</dbReference>
<dbReference type="InterPro" id="IPR013752">
    <property type="entry name" value="KPA_reductase"/>
</dbReference>
<feature type="domain" description="Ketopantoate reductase C-terminal" evidence="3">
    <location>
        <begin position="199"/>
        <end position="296"/>
    </location>
</feature>
<evidence type="ECO:0000259" key="3">
    <source>
        <dbReference type="Pfam" id="PF08546"/>
    </source>
</evidence>
<feature type="region of interest" description="Disordered" evidence="1">
    <location>
        <begin position="594"/>
        <end position="760"/>
    </location>
</feature>
<protein>
    <submittedName>
        <fullName evidence="4">Ketopantoate reductase PanE/ApbA-domain-containing protein</fullName>
    </submittedName>
</protein>
<feature type="compositionally biased region" description="Acidic residues" evidence="1">
    <location>
        <begin position="485"/>
        <end position="495"/>
    </location>
</feature>
<dbReference type="PANTHER" id="PTHR21708:SF25">
    <property type="entry name" value="PROTEIN PAM1-RELATED"/>
    <property type="match status" value="1"/>
</dbReference>
<evidence type="ECO:0000313" key="4">
    <source>
        <dbReference type="EMBL" id="KAH7116793.1"/>
    </source>
</evidence>
<dbReference type="SUPFAM" id="SSF48179">
    <property type="entry name" value="6-phosphogluconate dehydrogenase C-terminal domain-like"/>
    <property type="match status" value="1"/>
</dbReference>
<feature type="domain" description="Ketopantoate reductase N-terminal" evidence="2">
    <location>
        <begin position="10"/>
        <end position="166"/>
    </location>
</feature>
<dbReference type="Pfam" id="PF08546">
    <property type="entry name" value="ApbA_C"/>
    <property type="match status" value="1"/>
</dbReference>
<dbReference type="OrthoDB" id="5302359at2759"/>
<feature type="compositionally biased region" description="Gly residues" evidence="1">
    <location>
        <begin position="666"/>
        <end position="677"/>
    </location>
</feature>
<dbReference type="FunFam" id="1.10.1040.10:FF:000017">
    <property type="entry name" value="2-dehydropantoate 2-reductase"/>
    <property type="match status" value="1"/>
</dbReference>
<name>A0A9P9ICS4_9PLEO</name>